<evidence type="ECO:0000256" key="10">
    <source>
        <dbReference type="ARBA" id="ARBA00022914"/>
    </source>
</evidence>
<dbReference type="InterPro" id="IPR021179">
    <property type="entry name" value="Mercury_reductase_MerA"/>
</dbReference>
<feature type="binding site" evidence="16">
    <location>
        <position position="274"/>
    </location>
    <ligand>
        <name>NAD(+)</name>
        <dbReference type="ChEBI" id="CHEBI:57540"/>
    </ligand>
</feature>
<dbReference type="GO" id="GO:0016668">
    <property type="term" value="F:oxidoreductase activity, acting on a sulfur group of donors, NAD(P) as acceptor"/>
    <property type="evidence" value="ECO:0007669"/>
    <property type="project" value="InterPro"/>
</dbReference>
<dbReference type="NCBIfam" id="TIGR02053">
    <property type="entry name" value="MerA"/>
    <property type="match status" value="1"/>
</dbReference>
<feature type="binding site" evidence="16">
    <location>
        <begin position="184"/>
        <end position="191"/>
    </location>
    <ligand>
        <name>NAD(+)</name>
        <dbReference type="ChEBI" id="CHEBI:57540"/>
    </ligand>
</feature>
<dbReference type="PROSITE" id="PS00076">
    <property type="entry name" value="PYRIDINE_REDOX_1"/>
    <property type="match status" value="1"/>
</dbReference>
<dbReference type="GO" id="GO:0016152">
    <property type="term" value="F:mercury (II) reductase (NADP+) activity"/>
    <property type="evidence" value="ECO:0007669"/>
    <property type="project" value="UniProtKB-EC"/>
</dbReference>
<evidence type="ECO:0000256" key="17">
    <source>
        <dbReference type="PIRSR" id="PIRSR000350-4"/>
    </source>
</evidence>
<dbReference type="Pfam" id="PF07992">
    <property type="entry name" value="Pyr_redox_2"/>
    <property type="match status" value="1"/>
</dbReference>
<accession>A0A8J3FV57</accession>
<evidence type="ECO:0000256" key="7">
    <source>
        <dbReference type="ARBA" id="ARBA00022723"/>
    </source>
</evidence>
<keyword evidence="9" id="KW-0521">NADP</keyword>
<dbReference type="Gene3D" id="3.30.390.30">
    <property type="match status" value="1"/>
</dbReference>
<dbReference type="InterPro" id="IPR036188">
    <property type="entry name" value="FAD/NAD-bd_sf"/>
</dbReference>
<dbReference type="RefSeq" id="WP_189054442.1">
    <property type="nucleotide sequence ID" value="NZ_BMMK01000003.1"/>
</dbReference>
<keyword evidence="11 18" id="KW-0560">Oxidoreductase</keyword>
<evidence type="ECO:0000256" key="15">
    <source>
        <dbReference type="ARBA" id="ARBA00048984"/>
    </source>
</evidence>
<dbReference type="InterPro" id="IPR001100">
    <property type="entry name" value="Pyr_nuc-diS_OxRdtase"/>
</dbReference>
<keyword evidence="13 18" id="KW-0676">Redox-active center</keyword>
<evidence type="ECO:0000256" key="12">
    <source>
        <dbReference type="ARBA" id="ARBA00023157"/>
    </source>
</evidence>
<keyword evidence="7" id="KW-0479">Metal-binding</keyword>
<reference evidence="21" key="2">
    <citation type="submission" date="2020-09" db="EMBL/GenBank/DDBJ databases">
        <authorList>
            <person name="Sun Q."/>
            <person name="Zhou Y."/>
        </authorList>
    </citation>
    <scope>NUCLEOTIDE SEQUENCE</scope>
    <source>
        <strain evidence="21">CGMCC 4.5737</strain>
    </source>
</reference>
<protein>
    <recommendedName>
        <fullName evidence="4">Mercuric reductase</fullName>
        <ecNumber evidence="3">1.16.1.1</ecNumber>
    </recommendedName>
    <alternativeName>
        <fullName evidence="14">Hg(II) reductase</fullName>
    </alternativeName>
</protein>
<feature type="binding site" evidence="16">
    <location>
        <begin position="147"/>
        <end position="149"/>
    </location>
    <ligand>
        <name>FAD</name>
        <dbReference type="ChEBI" id="CHEBI:57692"/>
    </ligand>
</feature>
<sequence>MRYDLAVIGSGGAAFAAAIAARRRGRTVIMIERGTVGGTCVNTGCVPSKALLAAAEARHVAAVGPAQFPGVTTSADGVDAAALLAGKDDLVTTLRAEKYVDLAVEYGWQVLPGTAHFVAHCGSPLLEVDTPGEGTVRVEAEHYLIATGSTPWAPPIEGLAEAGYLTSTTAMELDSLPGSMIVLGGNAIGLEQAQLFARLGVQVRMVEVLDRLAPLEEPEISEVIEQVFADEGIAVHTATTVTGVRRDETGYTLTATRCGQPLDLRGEQLLVATGRRPTTAGLNLDSVGVKTGPRGEVVVDEYLRTTHPHIWAAGDVTGHPQYVYVAAAHGTLVAANALDGATRTLDYTALPRVTFTTPAIASVGMTDAQVVAAGIRCDCRTLPLAYVPRALVNRDTHGLIKIVAEAGTGTLLGVHTIAEGAGDIITAAGYALAAGLTVDQLAHTWAPYLTMAEGLKLAAQTYTSDVTKLSCCAA</sequence>
<dbReference type="GO" id="GO:0003955">
    <property type="term" value="F:NAD(P)H dehydrogenase (quinone) activity"/>
    <property type="evidence" value="ECO:0007669"/>
    <property type="project" value="TreeGrafter"/>
</dbReference>
<dbReference type="Proteomes" id="UP000637578">
    <property type="component" value="Unassembled WGS sequence"/>
</dbReference>
<dbReference type="InterPro" id="IPR012999">
    <property type="entry name" value="Pyr_OxRdtase_I_AS"/>
</dbReference>
<dbReference type="EMBL" id="BMMK01000003">
    <property type="protein sequence ID" value="GGM41248.1"/>
    <property type="molecule type" value="Genomic_DNA"/>
</dbReference>
<keyword evidence="6 18" id="KW-0285">Flavoprotein</keyword>
<dbReference type="GO" id="GO:0050661">
    <property type="term" value="F:NADP binding"/>
    <property type="evidence" value="ECO:0007669"/>
    <property type="project" value="InterPro"/>
</dbReference>
<proteinExistence type="inferred from homology"/>
<dbReference type="PRINTS" id="PR00411">
    <property type="entry name" value="PNDRDTASEI"/>
</dbReference>
<dbReference type="Pfam" id="PF02852">
    <property type="entry name" value="Pyr_redox_dim"/>
    <property type="match status" value="1"/>
</dbReference>
<comment type="subunit">
    <text evidence="2">Homodimer.</text>
</comment>
<feature type="domain" description="Pyridine nucleotide-disulphide oxidoreductase dimerisation" evidence="19">
    <location>
        <begin position="351"/>
        <end position="458"/>
    </location>
</feature>
<feature type="binding site" evidence="16">
    <location>
        <position position="207"/>
    </location>
    <ligand>
        <name>NAD(+)</name>
        <dbReference type="ChEBI" id="CHEBI:57540"/>
    </ligand>
</feature>
<dbReference type="GO" id="GO:0045340">
    <property type="term" value="F:mercury ion binding"/>
    <property type="evidence" value="ECO:0007669"/>
    <property type="project" value="InterPro"/>
</dbReference>
<evidence type="ECO:0000256" key="3">
    <source>
        <dbReference type="ARBA" id="ARBA00012661"/>
    </source>
</evidence>
<dbReference type="Gene3D" id="3.50.50.60">
    <property type="entry name" value="FAD/NAD(P)-binding domain"/>
    <property type="match status" value="2"/>
</dbReference>
<keyword evidence="16" id="KW-0547">Nucleotide-binding</keyword>
<evidence type="ECO:0000256" key="9">
    <source>
        <dbReference type="ARBA" id="ARBA00022857"/>
    </source>
</evidence>
<keyword evidence="22" id="KW-1185">Reference proteome</keyword>
<gene>
    <name evidence="21" type="ORF">GCM10012275_10330</name>
</gene>
<organism evidence="21 22">
    <name type="scientific">Longimycelium tulufanense</name>
    <dbReference type="NCBI Taxonomy" id="907463"/>
    <lineage>
        <taxon>Bacteria</taxon>
        <taxon>Bacillati</taxon>
        <taxon>Actinomycetota</taxon>
        <taxon>Actinomycetes</taxon>
        <taxon>Pseudonocardiales</taxon>
        <taxon>Pseudonocardiaceae</taxon>
        <taxon>Longimycelium</taxon>
    </lineage>
</organism>
<keyword evidence="5" id="KW-0475">Mercuric resistance</keyword>
<evidence type="ECO:0000313" key="22">
    <source>
        <dbReference type="Proteomes" id="UP000637578"/>
    </source>
</evidence>
<keyword evidence="12" id="KW-1015">Disulfide bond</keyword>
<evidence type="ECO:0000256" key="8">
    <source>
        <dbReference type="ARBA" id="ARBA00022827"/>
    </source>
</evidence>
<dbReference type="PIRSF" id="PIRSF000350">
    <property type="entry name" value="Mercury_reductase_MerA"/>
    <property type="match status" value="1"/>
</dbReference>
<keyword evidence="8 16" id="KW-0274">FAD</keyword>
<evidence type="ECO:0000256" key="14">
    <source>
        <dbReference type="ARBA" id="ARBA00031725"/>
    </source>
</evidence>
<dbReference type="PRINTS" id="PR00368">
    <property type="entry name" value="FADPNR"/>
</dbReference>
<feature type="disulfide bond" description="Redox-active" evidence="17">
    <location>
        <begin position="40"/>
        <end position="45"/>
    </location>
</feature>
<keyword evidence="10" id="KW-0476">Mercury</keyword>
<evidence type="ECO:0000256" key="2">
    <source>
        <dbReference type="ARBA" id="ARBA00011738"/>
    </source>
</evidence>
<feature type="binding site" evidence="16">
    <location>
        <position position="49"/>
    </location>
    <ligand>
        <name>FAD</name>
        <dbReference type="ChEBI" id="CHEBI:57692"/>
    </ligand>
</feature>
<dbReference type="FunFam" id="3.30.390.30:FF:000001">
    <property type="entry name" value="Dihydrolipoyl dehydrogenase"/>
    <property type="match status" value="1"/>
</dbReference>
<dbReference type="AlphaFoldDB" id="A0A8J3FV57"/>
<keyword evidence="16" id="KW-0520">NAD</keyword>
<dbReference type="EC" id="1.16.1.1" evidence="3"/>
<evidence type="ECO:0000256" key="18">
    <source>
        <dbReference type="RuleBase" id="RU003691"/>
    </source>
</evidence>
<comment type="catalytic activity">
    <reaction evidence="15">
        <text>Hg + NADP(+) + H(+) = Hg(2+) + NADPH</text>
        <dbReference type="Rhea" id="RHEA:23856"/>
        <dbReference type="ChEBI" id="CHEBI:15378"/>
        <dbReference type="ChEBI" id="CHEBI:16170"/>
        <dbReference type="ChEBI" id="CHEBI:16793"/>
        <dbReference type="ChEBI" id="CHEBI:57783"/>
        <dbReference type="ChEBI" id="CHEBI:58349"/>
        <dbReference type="EC" id="1.16.1.1"/>
    </reaction>
</comment>
<dbReference type="GO" id="GO:0050660">
    <property type="term" value="F:flavin adenine dinucleotide binding"/>
    <property type="evidence" value="ECO:0007669"/>
    <property type="project" value="InterPro"/>
</dbReference>
<evidence type="ECO:0000256" key="1">
    <source>
        <dbReference type="ARBA" id="ARBA00007532"/>
    </source>
</evidence>
<dbReference type="SUPFAM" id="SSF55424">
    <property type="entry name" value="FAD/NAD-linked reductases, dimerisation (C-terminal) domain"/>
    <property type="match status" value="1"/>
</dbReference>
<evidence type="ECO:0000256" key="6">
    <source>
        <dbReference type="ARBA" id="ARBA00022630"/>
    </source>
</evidence>
<comment type="caution">
    <text evidence="21">The sequence shown here is derived from an EMBL/GenBank/DDBJ whole genome shotgun (WGS) entry which is preliminary data.</text>
</comment>
<comment type="similarity">
    <text evidence="1 18">Belongs to the class-I pyridine nucleotide-disulfide oxidoreductase family.</text>
</comment>
<evidence type="ECO:0000256" key="16">
    <source>
        <dbReference type="PIRSR" id="PIRSR000350-3"/>
    </source>
</evidence>
<evidence type="ECO:0000313" key="21">
    <source>
        <dbReference type="EMBL" id="GGM41248.1"/>
    </source>
</evidence>
<feature type="binding site" evidence="16">
    <location>
        <position position="315"/>
    </location>
    <ligand>
        <name>FAD</name>
        <dbReference type="ChEBI" id="CHEBI:57692"/>
    </ligand>
</feature>
<feature type="domain" description="FAD/NAD(P)-binding" evidence="20">
    <location>
        <begin position="3"/>
        <end position="330"/>
    </location>
</feature>
<dbReference type="PANTHER" id="PTHR43014:SF2">
    <property type="entry name" value="MERCURIC REDUCTASE"/>
    <property type="match status" value="1"/>
</dbReference>
<evidence type="ECO:0000256" key="11">
    <source>
        <dbReference type="ARBA" id="ARBA00023002"/>
    </source>
</evidence>
<dbReference type="GO" id="GO:0050787">
    <property type="term" value="P:detoxification of mercury ion"/>
    <property type="evidence" value="ECO:0007669"/>
    <property type="project" value="InterPro"/>
</dbReference>
<dbReference type="SUPFAM" id="SSF51905">
    <property type="entry name" value="FAD/NAD(P)-binding domain"/>
    <property type="match status" value="1"/>
</dbReference>
<evidence type="ECO:0000256" key="4">
    <source>
        <dbReference type="ARBA" id="ARBA00014791"/>
    </source>
</evidence>
<evidence type="ECO:0000259" key="19">
    <source>
        <dbReference type="Pfam" id="PF02852"/>
    </source>
</evidence>
<reference evidence="21" key="1">
    <citation type="journal article" date="2014" name="Int. J. Syst. Evol. Microbiol.">
        <title>Complete genome sequence of Corynebacterium casei LMG S-19264T (=DSM 44701T), isolated from a smear-ripened cheese.</title>
        <authorList>
            <consortium name="US DOE Joint Genome Institute (JGI-PGF)"/>
            <person name="Walter F."/>
            <person name="Albersmeier A."/>
            <person name="Kalinowski J."/>
            <person name="Ruckert C."/>
        </authorList>
    </citation>
    <scope>NUCLEOTIDE SEQUENCE</scope>
    <source>
        <strain evidence="21">CGMCC 4.5737</strain>
    </source>
</reference>
<evidence type="ECO:0000256" key="5">
    <source>
        <dbReference type="ARBA" id="ARBA00022466"/>
    </source>
</evidence>
<dbReference type="InterPro" id="IPR016156">
    <property type="entry name" value="FAD/NAD-linked_Rdtase_dimer_sf"/>
</dbReference>
<evidence type="ECO:0000259" key="20">
    <source>
        <dbReference type="Pfam" id="PF07992"/>
    </source>
</evidence>
<dbReference type="InterPro" id="IPR004099">
    <property type="entry name" value="Pyr_nucl-diS_OxRdtase_dimer"/>
</dbReference>
<dbReference type="PANTHER" id="PTHR43014">
    <property type="entry name" value="MERCURIC REDUCTASE"/>
    <property type="match status" value="1"/>
</dbReference>
<name>A0A8J3FV57_9PSEU</name>
<comment type="cofactor">
    <cofactor evidence="16">
        <name>FAD</name>
        <dbReference type="ChEBI" id="CHEBI:57692"/>
    </cofactor>
    <text evidence="16">Binds 1 FAD per subunit.</text>
</comment>
<evidence type="ECO:0000256" key="13">
    <source>
        <dbReference type="ARBA" id="ARBA00023284"/>
    </source>
</evidence>
<dbReference type="InterPro" id="IPR023753">
    <property type="entry name" value="FAD/NAD-binding_dom"/>
</dbReference>